<evidence type="ECO:0000313" key="2">
    <source>
        <dbReference type="EMBL" id="QSX93991.1"/>
    </source>
</evidence>
<keyword evidence="1" id="KW-0732">Signal</keyword>
<name>A0AAJ4MN70_9BURK</name>
<feature type="signal peptide" evidence="1">
    <location>
        <begin position="1"/>
        <end position="22"/>
    </location>
</feature>
<accession>A0AAJ4MN70</accession>
<sequence>MKTLSFCVATLFISISACPVVAQELESCGDILRYASRDVRHDVSFSDQRKYYYKNVCTSSNTGLGIDYKDATSALGLSYTSKDAYCKGEQSFDTNTSYSQADSSLVVRNSLDAYVACRALSTKGVATSVSMPANDSPTVFSISVQRKSAAPQSVESLAIDPAAVSCNAQTNGEIQTLNKEFNVIGFQLPQSEAQWSLICSRKPFIDPATANRTYAPVQLILTTSSGALPISLPQIGYAAGAWASELRSDAMNLSKKVTLVEATLAGQKIIAQCSGDGWLPVAAAPVCPAGFKDSGQFSHSAPGGKHGFGGNCRICLGSQ</sequence>
<proteinExistence type="predicted"/>
<dbReference type="EMBL" id="CP071520">
    <property type="protein sequence ID" value="QSX93991.1"/>
    <property type="molecule type" value="Genomic_DNA"/>
</dbReference>
<gene>
    <name evidence="2" type="ORF">J3P46_14540</name>
</gene>
<dbReference type="Proteomes" id="UP000662821">
    <property type="component" value="Chromosome"/>
</dbReference>
<feature type="chain" id="PRO_5042474645" evidence="1">
    <location>
        <begin position="23"/>
        <end position="319"/>
    </location>
</feature>
<dbReference type="RefSeq" id="WP_151094962.1">
    <property type="nucleotide sequence ID" value="NZ_CP071520.1"/>
</dbReference>
<evidence type="ECO:0000256" key="1">
    <source>
        <dbReference type="SAM" id="SignalP"/>
    </source>
</evidence>
<dbReference type="AlphaFoldDB" id="A0AAJ4MN70"/>
<organism evidence="2 3">
    <name type="scientific">Janthinobacterium lividum</name>
    <dbReference type="NCBI Taxonomy" id="29581"/>
    <lineage>
        <taxon>Bacteria</taxon>
        <taxon>Pseudomonadati</taxon>
        <taxon>Pseudomonadota</taxon>
        <taxon>Betaproteobacteria</taxon>
        <taxon>Burkholderiales</taxon>
        <taxon>Oxalobacteraceae</taxon>
        <taxon>Janthinobacterium</taxon>
    </lineage>
</organism>
<evidence type="ECO:0000313" key="3">
    <source>
        <dbReference type="Proteomes" id="UP000662821"/>
    </source>
</evidence>
<dbReference type="PROSITE" id="PS51257">
    <property type="entry name" value="PROKAR_LIPOPROTEIN"/>
    <property type="match status" value="1"/>
</dbReference>
<reference evidence="2 3" key="1">
    <citation type="submission" date="2021-03" db="EMBL/GenBank/DDBJ databases">
        <title>Draft genome sequence of Janthinobacterium sp. strain PLB02 isolated from infected primmorphs (Lubomirskia baicalensis).</title>
        <authorList>
            <person name="Chernogor L.I."/>
            <person name="Belikov S.I."/>
            <person name="Petrushin I.S."/>
        </authorList>
    </citation>
    <scope>NUCLEOTIDE SEQUENCE [LARGE SCALE GENOMIC DNA]</scope>
    <source>
        <strain evidence="2 3">PLB02</strain>
    </source>
</reference>
<protein>
    <submittedName>
        <fullName evidence="2">Uncharacterized protein</fullName>
    </submittedName>
</protein>